<evidence type="ECO:0000313" key="1">
    <source>
        <dbReference type="EMBL" id="KAJ4428516.1"/>
    </source>
</evidence>
<dbReference type="Proteomes" id="UP001148838">
    <property type="component" value="Unassembled WGS sequence"/>
</dbReference>
<sequence>MAGLCERGNNPLGSLKALKLKEIDFNCCSSNSSRISFFFMSEGTGRPLSKVRTAVREEDWFAFFFSVILDGV</sequence>
<name>A0ABQ8S3C7_PERAM</name>
<evidence type="ECO:0000313" key="2">
    <source>
        <dbReference type="Proteomes" id="UP001148838"/>
    </source>
</evidence>
<keyword evidence="2" id="KW-1185">Reference proteome</keyword>
<reference evidence="1 2" key="1">
    <citation type="journal article" date="2022" name="Allergy">
        <title>Genome assembly and annotation of Periplaneta americana reveal a comprehensive cockroach allergen profile.</title>
        <authorList>
            <person name="Wang L."/>
            <person name="Xiong Q."/>
            <person name="Saelim N."/>
            <person name="Wang L."/>
            <person name="Nong W."/>
            <person name="Wan A.T."/>
            <person name="Shi M."/>
            <person name="Liu X."/>
            <person name="Cao Q."/>
            <person name="Hui J.H.L."/>
            <person name="Sookrung N."/>
            <person name="Leung T.F."/>
            <person name="Tungtrongchitr A."/>
            <person name="Tsui S.K.W."/>
        </authorList>
    </citation>
    <scope>NUCLEOTIDE SEQUENCE [LARGE SCALE GENOMIC DNA]</scope>
    <source>
        <strain evidence="1">PWHHKU_190912</strain>
    </source>
</reference>
<organism evidence="1 2">
    <name type="scientific">Periplaneta americana</name>
    <name type="common">American cockroach</name>
    <name type="synonym">Blatta americana</name>
    <dbReference type="NCBI Taxonomy" id="6978"/>
    <lineage>
        <taxon>Eukaryota</taxon>
        <taxon>Metazoa</taxon>
        <taxon>Ecdysozoa</taxon>
        <taxon>Arthropoda</taxon>
        <taxon>Hexapoda</taxon>
        <taxon>Insecta</taxon>
        <taxon>Pterygota</taxon>
        <taxon>Neoptera</taxon>
        <taxon>Polyneoptera</taxon>
        <taxon>Dictyoptera</taxon>
        <taxon>Blattodea</taxon>
        <taxon>Blattoidea</taxon>
        <taxon>Blattidae</taxon>
        <taxon>Blattinae</taxon>
        <taxon>Periplaneta</taxon>
    </lineage>
</organism>
<protein>
    <submittedName>
        <fullName evidence="1">Uncharacterized protein</fullName>
    </submittedName>
</protein>
<accession>A0ABQ8S3C7</accession>
<comment type="caution">
    <text evidence="1">The sequence shown here is derived from an EMBL/GenBank/DDBJ whole genome shotgun (WGS) entry which is preliminary data.</text>
</comment>
<proteinExistence type="predicted"/>
<gene>
    <name evidence="1" type="ORF">ANN_24558</name>
</gene>
<dbReference type="EMBL" id="JAJSOF020000037">
    <property type="protein sequence ID" value="KAJ4428516.1"/>
    <property type="molecule type" value="Genomic_DNA"/>
</dbReference>